<evidence type="ECO:0000313" key="3">
    <source>
        <dbReference type="Proteomes" id="UP001073227"/>
    </source>
</evidence>
<dbReference type="Pfam" id="PF11604">
    <property type="entry name" value="CusF_Ec"/>
    <property type="match status" value="1"/>
</dbReference>
<comment type="caution">
    <text evidence="2">The sequence shown here is derived from an EMBL/GenBank/DDBJ whole genome shotgun (WGS) entry which is preliminary data.</text>
</comment>
<dbReference type="RefSeq" id="WP_267656532.1">
    <property type="nucleotide sequence ID" value="NZ_JAOVZR010000003.1"/>
</dbReference>
<gene>
    <name evidence="2" type="ORF">OEG84_24630</name>
</gene>
<dbReference type="Gene3D" id="2.40.50.320">
    <property type="entry name" value="Copper binding periplasmic protein CusF"/>
    <property type="match status" value="1"/>
</dbReference>
<protein>
    <submittedName>
        <fullName evidence="2">Copper-binding protein</fullName>
    </submittedName>
</protein>
<name>A0ABT3ZGQ7_9HYPH</name>
<proteinExistence type="predicted"/>
<dbReference type="EMBL" id="JAOVZR010000003">
    <property type="protein sequence ID" value="MCY0150796.1"/>
    <property type="molecule type" value="Genomic_DNA"/>
</dbReference>
<feature type="chain" id="PRO_5045957450" evidence="1">
    <location>
        <begin position="24"/>
        <end position="94"/>
    </location>
</feature>
<sequence>MRKLTTLMIAAMIAVTGSAAAFATEYTKGTVKKIDMKAGKVTIIHEELTNLDMPAMTMVFRTADPAMLEKIKEGDAIEFVADRVKGKLTVVELK</sequence>
<keyword evidence="3" id="KW-1185">Reference proteome</keyword>
<reference evidence="2" key="1">
    <citation type="submission" date="2022-10" db="EMBL/GenBank/DDBJ databases">
        <title>Hoeflea sp. G2-23, isolated from marine algae.</title>
        <authorList>
            <person name="Kristyanto S."/>
            <person name="Kim J.M."/>
            <person name="Jeon C.O."/>
        </authorList>
    </citation>
    <scope>NUCLEOTIDE SEQUENCE</scope>
    <source>
        <strain evidence="2">G2-23</strain>
    </source>
</reference>
<organism evidence="2 3">
    <name type="scientific">Hoeflea algicola</name>
    <dbReference type="NCBI Taxonomy" id="2983763"/>
    <lineage>
        <taxon>Bacteria</taxon>
        <taxon>Pseudomonadati</taxon>
        <taxon>Pseudomonadota</taxon>
        <taxon>Alphaproteobacteria</taxon>
        <taxon>Hyphomicrobiales</taxon>
        <taxon>Rhizobiaceae</taxon>
        <taxon>Hoeflea</taxon>
    </lineage>
</organism>
<keyword evidence="1" id="KW-0732">Signal</keyword>
<dbReference type="InterPro" id="IPR042230">
    <property type="entry name" value="CusF_sf"/>
</dbReference>
<evidence type="ECO:0000313" key="2">
    <source>
        <dbReference type="EMBL" id="MCY0150796.1"/>
    </source>
</evidence>
<dbReference type="Proteomes" id="UP001073227">
    <property type="component" value="Unassembled WGS sequence"/>
</dbReference>
<accession>A0ABT3ZGQ7</accession>
<evidence type="ECO:0000256" key="1">
    <source>
        <dbReference type="SAM" id="SignalP"/>
    </source>
</evidence>
<dbReference type="InterPro" id="IPR021647">
    <property type="entry name" value="CusF_Ec"/>
</dbReference>
<feature type="signal peptide" evidence="1">
    <location>
        <begin position="1"/>
        <end position="23"/>
    </location>
</feature>